<comment type="caution">
    <text evidence="2">The sequence shown here is derived from an EMBL/GenBank/DDBJ whole genome shotgun (WGS) entry which is preliminary data.</text>
</comment>
<dbReference type="RefSeq" id="WP_129220558.1">
    <property type="nucleotide sequence ID" value="NZ_QYBC01000015.1"/>
</dbReference>
<feature type="region of interest" description="Disordered" evidence="1">
    <location>
        <begin position="1"/>
        <end position="28"/>
    </location>
</feature>
<organism evidence="2 3">
    <name type="scientific">Lichenibacterium ramalinae</name>
    <dbReference type="NCBI Taxonomy" id="2316527"/>
    <lineage>
        <taxon>Bacteria</taxon>
        <taxon>Pseudomonadati</taxon>
        <taxon>Pseudomonadota</taxon>
        <taxon>Alphaproteobacteria</taxon>
        <taxon>Hyphomicrobiales</taxon>
        <taxon>Lichenihabitantaceae</taxon>
        <taxon>Lichenibacterium</taxon>
    </lineage>
</organism>
<feature type="compositionally biased region" description="Basic and acidic residues" evidence="1">
    <location>
        <begin position="19"/>
        <end position="28"/>
    </location>
</feature>
<accession>A0A4Q2RAS4</accession>
<dbReference type="Proteomes" id="UP000289411">
    <property type="component" value="Unassembled WGS sequence"/>
</dbReference>
<evidence type="ECO:0000313" key="2">
    <source>
        <dbReference type="EMBL" id="RYB03273.1"/>
    </source>
</evidence>
<keyword evidence="3" id="KW-1185">Reference proteome</keyword>
<evidence type="ECO:0000256" key="1">
    <source>
        <dbReference type="SAM" id="MobiDB-lite"/>
    </source>
</evidence>
<evidence type="ECO:0000313" key="3">
    <source>
        <dbReference type="Proteomes" id="UP000289411"/>
    </source>
</evidence>
<dbReference type="EMBL" id="QYBC01000015">
    <property type="protein sequence ID" value="RYB03273.1"/>
    <property type="molecule type" value="Genomic_DNA"/>
</dbReference>
<sequence>MLPQKNAVVESQASPADTAEARIPELHAGRDGMRSMILALRPAQGGSDGGRPFGQVDKVPAVPDQPVAGQPADPKDNALSAFDILEDVKNFIPNVMRENDRLRHSIVAIQSQAEKDILTAETMAHDWKSLAESFKSQITTLEAMVLDLRSKLQTTEFAAAADREIASKSMQDAAEAECLSKLFEDKVISSFGIGTMFQDALARIGRREDA</sequence>
<reference evidence="2 3" key="1">
    <citation type="submission" date="2018-09" db="EMBL/GenBank/DDBJ databases">
        <authorList>
            <person name="Grouzdev D.S."/>
            <person name="Krutkina M.S."/>
        </authorList>
    </citation>
    <scope>NUCLEOTIDE SEQUENCE [LARGE SCALE GENOMIC DNA]</scope>
    <source>
        <strain evidence="2 3">RmlP001</strain>
    </source>
</reference>
<dbReference type="OrthoDB" id="9904394at2"/>
<proteinExistence type="predicted"/>
<name>A0A4Q2RAS4_9HYPH</name>
<dbReference type="AlphaFoldDB" id="A0A4Q2RAS4"/>
<reference evidence="2 3" key="2">
    <citation type="submission" date="2019-02" db="EMBL/GenBank/DDBJ databases">
        <title>'Lichenibacterium ramalinii' gen. nov. sp. nov., 'Lichenibacterium minor' gen. nov. sp. nov.</title>
        <authorList>
            <person name="Pankratov T."/>
        </authorList>
    </citation>
    <scope>NUCLEOTIDE SEQUENCE [LARGE SCALE GENOMIC DNA]</scope>
    <source>
        <strain evidence="2 3">RmlP001</strain>
    </source>
</reference>
<protein>
    <submittedName>
        <fullName evidence="2">Uncharacterized protein</fullName>
    </submittedName>
</protein>
<gene>
    <name evidence="2" type="ORF">D3272_17785</name>
</gene>